<keyword evidence="6 7" id="KW-0472">Membrane</keyword>
<keyword evidence="2" id="KW-0813">Transport</keyword>
<dbReference type="RefSeq" id="WP_120196491.1">
    <property type="nucleotide sequence ID" value="NZ_MCIA01000012.1"/>
</dbReference>
<feature type="transmembrane region" description="Helical" evidence="7">
    <location>
        <begin position="39"/>
        <end position="64"/>
    </location>
</feature>
<evidence type="ECO:0000256" key="3">
    <source>
        <dbReference type="ARBA" id="ARBA00022475"/>
    </source>
</evidence>
<evidence type="ECO:0000256" key="7">
    <source>
        <dbReference type="SAM" id="Phobius"/>
    </source>
</evidence>
<evidence type="ECO:0000256" key="5">
    <source>
        <dbReference type="ARBA" id="ARBA00022989"/>
    </source>
</evidence>
<evidence type="ECO:0000256" key="2">
    <source>
        <dbReference type="ARBA" id="ARBA00022448"/>
    </source>
</evidence>
<feature type="transmembrane region" description="Helical" evidence="7">
    <location>
        <begin position="310"/>
        <end position="334"/>
    </location>
</feature>
<feature type="transmembrane region" description="Helical" evidence="7">
    <location>
        <begin position="152"/>
        <end position="182"/>
    </location>
</feature>
<reference evidence="8 9" key="1">
    <citation type="submission" date="2016-08" db="EMBL/GenBank/DDBJ databases">
        <title>A new outlook on sporulation: Clostridium algidixylanolyticum.</title>
        <authorList>
            <person name="Poppleton D.I."/>
            <person name="Gribaldo S."/>
        </authorList>
    </citation>
    <scope>NUCLEOTIDE SEQUENCE [LARGE SCALE GENOMIC DNA]</scope>
    <source>
        <strain evidence="8 9">SPL73</strain>
    </source>
</reference>
<dbReference type="GO" id="GO:0022857">
    <property type="term" value="F:transmembrane transporter activity"/>
    <property type="evidence" value="ECO:0007669"/>
    <property type="project" value="InterPro"/>
</dbReference>
<feature type="transmembrane region" description="Helical" evidence="7">
    <location>
        <begin position="346"/>
        <end position="368"/>
    </location>
</feature>
<dbReference type="PANTHER" id="PTHR43266">
    <property type="entry name" value="MACROLIDE-EFFLUX PROTEIN"/>
    <property type="match status" value="1"/>
</dbReference>
<evidence type="ECO:0000256" key="4">
    <source>
        <dbReference type="ARBA" id="ARBA00022692"/>
    </source>
</evidence>
<evidence type="ECO:0000256" key="6">
    <source>
        <dbReference type="ARBA" id="ARBA00023136"/>
    </source>
</evidence>
<keyword evidence="9" id="KW-1185">Reference proteome</keyword>
<dbReference type="PANTHER" id="PTHR43266:SF2">
    <property type="entry name" value="MAJOR FACILITATOR SUPERFAMILY (MFS) PROFILE DOMAIN-CONTAINING PROTEIN"/>
    <property type="match status" value="1"/>
</dbReference>
<dbReference type="EMBL" id="MCIA01000012">
    <property type="protein sequence ID" value="RKD32416.1"/>
    <property type="molecule type" value="Genomic_DNA"/>
</dbReference>
<comment type="subcellular location">
    <subcellularLocation>
        <location evidence="1">Cell membrane</location>
        <topology evidence="1">Multi-pass membrane protein</topology>
    </subcellularLocation>
</comment>
<comment type="caution">
    <text evidence="8">The sequence shown here is derived from an EMBL/GenBank/DDBJ whole genome shotgun (WGS) entry which is preliminary data.</text>
</comment>
<feature type="transmembrane region" description="Helical" evidence="7">
    <location>
        <begin position="71"/>
        <end position="91"/>
    </location>
</feature>
<dbReference type="OrthoDB" id="9763297at2"/>
<dbReference type="Proteomes" id="UP000284277">
    <property type="component" value="Unassembled WGS sequence"/>
</dbReference>
<evidence type="ECO:0000313" key="9">
    <source>
        <dbReference type="Proteomes" id="UP000284277"/>
    </source>
</evidence>
<protein>
    <submittedName>
        <fullName evidence="8">MFS transporter</fullName>
    </submittedName>
</protein>
<sequence length="440" mass="47157">MEKNKHYIIFWLGQSVSQLGSAMTAFALTIWAYQRTQSAMTVSLMTFCSYVPYILVSIFVGGFIDRHSKKMILIISDSVAALLTVGVFIQLTQNNLSIEQIYVVNAIIGFANAFQSPAASVVTGTLIPDGQYKKASGLQSFSSNLTMVVSPMLAGMITGFAGLPFVLVADLLSFLFCIVTLVPIKTEPLISVDGVKKNNNKKSGNLKDSILFFKNEKGLLYIMLSLAIINFFSRLTYENILSPMILSRSGNDIKALSVVSGVLGAGGIIGGIMVLGGRGKSNPLKLLYVSAGVSFLFGDLTMGVGQNLSVWLLAGIAASVPIPFVMAGQTMILYKFIPQNMQGSIFALRNAIHSSTIPLGILLGGYLADYVFEPLMGSDHLLADLLKNVVGSGAGSGMAVMFLCTGILGSISCIVGYKNNHIRRLADRLGEYEEMGSDTL</sequence>
<feature type="transmembrane region" description="Helical" evidence="7">
    <location>
        <begin position="286"/>
        <end position="304"/>
    </location>
</feature>
<dbReference type="Gene3D" id="1.20.1250.20">
    <property type="entry name" value="MFS general substrate transporter like domains"/>
    <property type="match status" value="1"/>
</dbReference>
<dbReference type="InterPro" id="IPR011701">
    <property type="entry name" value="MFS"/>
</dbReference>
<accession>A0A419T4P6</accession>
<dbReference type="CDD" id="cd06173">
    <property type="entry name" value="MFS_MefA_like"/>
    <property type="match status" value="1"/>
</dbReference>
<feature type="transmembrane region" description="Helical" evidence="7">
    <location>
        <begin position="218"/>
        <end position="235"/>
    </location>
</feature>
<feature type="transmembrane region" description="Helical" evidence="7">
    <location>
        <begin position="255"/>
        <end position="274"/>
    </location>
</feature>
<proteinExistence type="predicted"/>
<dbReference type="AlphaFoldDB" id="A0A419T4P6"/>
<evidence type="ECO:0000313" key="8">
    <source>
        <dbReference type="EMBL" id="RKD32416.1"/>
    </source>
</evidence>
<keyword evidence="3" id="KW-1003">Cell membrane</keyword>
<feature type="transmembrane region" description="Helical" evidence="7">
    <location>
        <begin position="388"/>
        <end position="415"/>
    </location>
</feature>
<keyword evidence="4 7" id="KW-0812">Transmembrane</keyword>
<evidence type="ECO:0000256" key="1">
    <source>
        <dbReference type="ARBA" id="ARBA00004651"/>
    </source>
</evidence>
<feature type="transmembrane region" description="Helical" evidence="7">
    <location>
        <begin position="7"/>
        <end position="33"/>
    </location>
</feature>
<keyword evidence="5 7" id="KW-1133">Transmembrane helix</keyword>
<organism evidence="8 9">
    <name type="scientific">Lacrimispora algidixylanolytica</name>
    <dbReference type="NCBI Taxonomy" id="94868"/>
    <lineage>
        <taxon>Bacteria</taxon>
        <taxon>Bacillati</taxon>
        <taxon>Bacillota</taxon>
        <taxon>Clostridia</taxon>
        <taxon>Lachnospirales</taxon>
        <taxon>Lachnospiraceae</taxon>
        <taxon>Lacrimispora</taxon>
    </lineage>
</organism>
<name>A0A419T4P6_9FIRM</name>
<gene>
    <name evidence="8" type="ORF">BET01_03500</name>
</gene>
<dbReference type="InterPro" id="IPR036259">
    <property type="entry name" value="MFS_trans_sf"/>
</dbReference>
<dbReference type="Pfam" id="PF07690">
    <property type="entry name" value="MFS_1"/>
    <property type="match status" value="1"/>
</dbReference>
<dbReference type="SUPFAM" id="SSF103473">
    <property type="entry name" value="MFS general substrate transporter"/>
    <property type="match status" value="1"/>
</dbReference>
<dbReference type="GO" id="GO:0005886">
    <property type="term" value="C:plasma membrane"/>
    <property type="evidence" value="ECO:0007669"/>
    <property type="project" value="UniProtKB-SubCell"/>
</dbReference>